<dbReference type="Proteomes" id="UP000676565">
    <property type="component" value="Unassembled WGS sequence"/>
</dbReference>
<dbReference type="EMBL" id="JAGKQQ010000001">
    <property type="protein sequence ID" value="MBP3956125.1"/>
    <property type="molecule type" value="Genomic_DNA"/>
</dbReference>
<sequence>MVASVEPRVEIDDRIREQPELLDAVAQATDYLRHHLGGVAVPALIRWSVSPGDEARIVLTISDATDSAGPAAARAISAQHLAGDPYRRDVLTLNVFSDLLGERSKKNRARINELVRAIDFDALAEAYTNVLNAQ</sequence>
<comment type="caution">
    <text evidence="1">The sequence shown here is derived from an EMBL/GenBank/DDBJ whole genome shotgun (WGS) entry which is preliminary data.</text>
</comment>
<organism evidence="1 2">
    <name type="scientific">Gemmata palustris</name>
    <dbReference type="NCBI Taxonomy" id="2822762"/>
    <lineage>
        <taxon>Bacteria</taxon>
        <taxon>Pseudomonadati</taxon>
        <taxon>Planctomycetota</taxon>
        <taxon>Planctomycetia</taxon>
        <taxon>Gemmatales</taxon>
        <taxon>Gemmataceae</taxon>
        <taxon>Gemmata</taxon>
    </lineage>
</organism>
<gene>
    <name evidence="1" type="ORF">J8F10_12610</name>
</gene>
<evidence type="ECO:0000313" key="2">
    <source>
        <dbReference type="Proteomes" id="UP000676565"/>
    </source>
</evidence>
<proteinExistence type="predicted"/>
<evidence type="ECO:0000313" key="1">
    <source>
        <dbReference type="EMBL" id="MBP3956125.1"/>
    </source>
</evidence>
<reference evidence="1 2" key="1">
    <citation type="submission" date="2021-04" db="EMBL/GenBank/DDBJ databases">
        <authorList>
            <person name="Ivanova A."/>
        </authorList>
    </citation>
    <scope>NUCLEOTIDE SEQUENCE [LARGE SCALE GENOMIC DNA]</scope>
    <source>
        <strain evidence="1 2">G18</strain>
    </source>
</reference>
<keyword evidence="2" id="KW-1185">Reference proteome</keyword>
<dbReference type="RefSeq" id="WP_210654158.1">
    <property type="nucleotide sequence ID" value="NZ_JAGKQQ010000001.1"/>
</dbReference>
<name>A0ABS5BQW4_9BACT</name>
<protein>
    <submittedName>
        <fullName evidence="1">Uncharacterized protein</fullName>
    </submittedName>
</protein>
<accession>A0ABS5BQW4</accession>